<proteinExistence type="predicted"/>
<evidence type="ECO:0000313" key="2">
    <source>
        <dbReference type="Proteomes" id="UP000237347"/>
    </source>
</evidence>
<name>A0AAW0L5L4_QUESU</name>
<organism evidence="1 2">
    <name type="scientific">Quercus suber</name>
    <name type="common">Cork oak</name>
    <dbReference type="NCBI Taxonomy" id="58331"/>
    <lineage>
        <taxon>Eukaryota</taxon>
        <taxon>Viridiplantae</taxon>
        <taxon>Streptophyta</taxon>
        <taxon>Embryophyta</taxon>
        <taxon>Tracheophyta</taxon>
        <taxon>Spermatophyta</taxon>
        <taxon>Magnoliopsida</taxon>
        <taxon>eudicotyledons</taxon>
        <taxon>Gunneridae</taxon>
        <taxon>Pentapetalae</taxon>
        <taxon>rosids</taxon>
        <taxon>fabids</taxon>
        <taxon>Fagales</taxon>
        <taxon>Fagaceae</taxon>
        <taxon>Quercus</taxon>
    </lineage>
</organism>
<dbReference type="EMBL" id="PKMF04000149">
    <property type="protein sequence ID" value="KAK7846864.1"/>
    <property type="molecule type" value="Genomic_DNA"/>
</dbReference>
<reference evidence="1 2" key="1">
    <citation type="journal article" date="2018" name="Sci. Data">
        <title>The draft genome sequence of cork oak.</title>
        <authorList>
            <person name="Ramos A.M."/>
            <person name="Usie A."/>
            <person name="Barbosa P."/>
            <person name="Barros P.M."/>
            <person name="Capote T."/>
            <person name="Chaves I."/>
            <person name="Simoes F."/>
            <person name="Abreu I."/>
            <person name="Carrasquinho I."/>
            <person name="Faro C."/>
            <person name="Guimaraes J.B."/>
            <person name="Mendonca D."/>
            <person name="Nobrega F."/>
            <person name="Rodrigues L."/>
            <person name="Saibo N.J.M."/>
            <person name="Varela M.C."/>
            <person name="Egas C."/>
            <person name="Matos J."/>
            <person name="Miguel C.M."/>
            <person name="Oliveira M.M."/>
            <person name="Ricardo C.P."/>
            <person name="Goncalves S."/>
        </authorList>
    </citation>
    <scope>NUCLEOTIDE SEQUENCE [LARGE SCALE GENOMIC DNA]</scope>
    <source>
        <strain evidence="2">cv. HL8</strain>
    </source>
</reference>
<accession>A0AAW0L5L4</accession>
<dbReference type="AlphaFoldDB" id="A0AAW0L5L4"/>
<keyword evidence="2" id="KW-1185">Reference proteome</keyword>
<comment type="caution">
    <text evidence="1">The sequence shown here is derived from an EMBL/GenBank/DDBJ whole genome shotgun (WGS) entry which is preliminary data.</text>
</comment>
<sequence>MVGPFPRCPSCKGMGRVLCLCSRHNNHCCNRRSHRYNPQ</sequence>
<protein>
    <submittedName>
        <fullName evidence="1">Uncharacterized protein</fullName>
    </submittedName>
</protein>
<gene>
    <name evidence="1" type="ORF">CFP56_007367</name>
</gene>
<evidence type="ECO:0000313" key="1">
    <source>
        <dbReference type="EMBL" id="KAK7846864.1"/>
    </source>
</evidence>
<dbReference type="Proteomes" id="UP000237347">
    <property type="component" value="Unassembled WGS sequence"/>
</dbReference>